<dbReference type="GO" id="GO:0004386">
    <property type="term" value="F:helicase activity"/>
    <property type="evidence" value="ECO:0007669"/>
    <property type="project" value="UniProtKB-KW"/>
</dbReference>
<dbReference type="CDD" id="cd18799">
    <property type="entry name" value="SF2_C_EcoAI-like"/>
    <property type="match status" value="1"/>
</dbReference>
<keyword evidence="4" id="KW-1185">Reference proteome</keyword>
<dbReference type="InterPro" id="IPR006935">
    <property type="entry name" value="Helicase/UvrB_N"/>
</dbReference>
<dbReference type="PATRIC" id="fig|1276229.3.peg.592"/>
<organism evidence="3 4">
    <name type="scientific">Spiroplasma syrphidicola EA-1</name>
    <dbReference type="NCBI Taxonomy" id="1276229"/>
    <lineage>
        <taxon>Bacteria</taxon>
        <taxon>Bacillati</taxon>
        <taxon>Mycoplasmatota</taxon>
        <taxon>Mollicutes</taxon>
        <taxon>Entomoplasmatales</taxon>
        <taxon>Spiroplasmataceae</taxon>
        <taxon>Spiroplasma</taxon>
    </lineage>
</organism>
<keyword evidence="3" id="KW-0378">Hydrolase</keyword>
<dbReference type="PANTHER" id="PTHR47396:SF1">
    <property type="entry name" value="ATP-DEPENDENT HELICASE IRC3-RELATED"/>
    <property type="match status" value="1"/>
</dbReference>
<protein>
    <submittedName>
        <fullName evidence="3">DEAD/DEAH family helicase</fullName>
    </submittedName>
</protein>
<dbReference type="HOGENOM" id="CLU_005588_1_1_14"/>
<gene>
    <name evidence="3" type="ORF">SSYRP_v1c05970</name>
</gene>
<dbReference type="SMART" id="SM00490">
    <property type="entry name" value="HELICc"/>
    <property type="match status" value="1"/>
</dbReference>
<keyword evidence="3" id="KW-0347">Helicase</keyword>
<dbReference type="PROSITE" id="PS51192">
    <property type="entry name" value="HELICASE_ATP_BIND_1"/>
    <property type="match status" value="1"/>
</dbReference>
<dbReference type="InterPro" id="IPR025202">
    <property type="entry name" value="PLD-like_dom"/>
</dbReference>
<dbReference type="Gene3D" id="3.30.870.10">
    <property type="entry name" value="Endonuclease Chain A"/>
    <property type="match status" value="1"/>
</dbReference>
<dbReference type="SMART" id="SM00487">
    <property type="entry name" value="DEXDc"/>
    <property type="match status" value="1"/>
</dbReference>
<dbReference type="AlphaFoldDB" id="R4U428"/>
<dbReference type="CDD" id="cd18032">
    <property type="entry name" value="DEXHc_RE_I_III_res"/>
    <property type="match status" value="1"/>
</dbReference>
<dbReference type="GO" id="GO:0005524">
    <property type="term" value="F:ATP binding"/>
    <property type="evidence" value="ECO:0007669"/>
    <property type="project" value="InterPro"/>
</dbReference>
<dbReference type="PROSITE" id="PS51194">
    <property type="entry name" value="HELICASE_CTER"/>
    <property type="match status" value="1"/>
</dbReference>
<evidence type="ECO:0000259" key="2">
    <source>
        <dbReference type="PROSITE" id="PS51194"/>
    </source>
</evidence>
<feature type="domain" description="Helicase C-terminal" evidence="2">
    <location>
        <begin position="429"/>
        <end position="570"/>
    </location>
</feature>
<dbReference type="SUPFAM" id="SSF56024">
    <property type="entry name" value="Phospholipase D/nuclease"/>
    <property type="match status" value="1"/>
</dbReference>
<accession>R4U428</accession>
<dbReference type="GO" id="GO:0016787">
    <property type="term" value="F:hydrolase activity"/>
    <property type="evidence" value="ECO:0007669"/>
    <property type="project" value="InterPro"/>
</dbReference>
<dbReference type="Proteomes" id="UP000013963">
    <property type="component" value="Chromosome"/>
</dbReference>
<dbReference type="RefSeq" id="WP_016340833.1">
    <property type="nucleotide sequence ID" value="NC_021284.1"/>
</dbReference>
<dbReference type="STRING" id="1276229.SSYRP_v1c05970"/>
<proteinExistence type="predicted"/>
<dbReference type="Gene3D" id="3.40.50.300">
    <property type="entry name" value="P-loop containing nucleotide triphosphate hydrolases"/>
    <property type="match status" value="2"/>
</dbReference>
<dbReference type="KEGG" id="ssyr:SSYRP_v1c05970"/>
<evidence type="ECO:0000313" key="4">
    <source>
        <dbReference type="Proteomes" id="UP000013963"/>
    </source>
</evidence>
<dbReference type="InterPro" id="IPR027417">
    <property type="entry name" value="P-loop_NTPase"/>
</dbReference>
<dbReference type="Pfam" id="PF04851">
    <property type="entry name" value="ResIII"/>
    <property type="match status" value="1"/>
</dbReference>
<dbReference type="SUPFAM" id="SSF52540">
    <property type="entry name" value="P-loop containing nucleoside triphosphate hydrolases"/>
    <property type="match status" value="1"/>
</dbReference>
<reference evidence="3 4" key="1">
    <citation type="journal article" date="2013" name="Genome Biol. Evol.">
        <title>Complete genomes of two dipteran-associated spiroplasmas provided insights into the origin, dynamics, and impacts of viral invasion in spiroplasma.</title>
        <authorList>
            <person name="Ku C."/>
            <person name="Lo W.S."/>
            <person name="Chen L.L."/>
            <person name="Kuo C.H."/>
        </authorList>
    </citation>
    <scope>NUCLEOTIDE SEQUENCE [LARGE SCALE GENOMIC DNA]</scope>
    <source>
        <strain evidence="3">EA-1</strain>
    </source>
</reference>
<name>R4U428_9MOLU</name>
<keyword evidence="3" id="KW-0067">ATP-binding</keyword>
<dbReference type="Pfam" id="PF13091">
    <property type="entry name" value="PLDc_2"/>
    <property type="match status" value="1"/>
</dbReference>
<dbReference type="InterPro" id="IPR050742">
    <property type="entry name" value="Helicase_Restrict-Modif_Enz"/>
</dbReference>
<dbReference type="PANTHER" id="PTHR47396">
    <property type="entry name" value="TYPE I RESTRICTION ENZYME ECOKI R PROTEIN"/>
    <property type="match status" value="1"/>
</dbReference>
<dbReference type="EMBL" id="CP005078">
    <property type="protein sequence ID" value="AGM26187.1"/>
    <property type="molecule type" value="Genomic_DNA"/>
</dbReference>
<dbReference type="InterPro" id="IPR001650">
    <property type="entry name" value="Helicase_C-like"/>
</dbReference>
<dbReference type="InterPro" id="IPR014001">
    <property type="entry name" value="Helicase_ATP-bd"/>
</dbReference>
<dbReference type="GO" id="GO:0005829">
    <property type="term" value="C:cytosol"/>
    <property type="evidence" value="ECO:0007669"/>
    <property type="project" value="TreeGrafter"/>
</dbReference>
<keyword evidence="3" id="KW-0547">Nucleotide-binding</keyword>
<dbReference type="GO" id="GO:0003677">
    <property type="term" value="F:DNA binding"/>
    <property type="evidence" value="ECO:0007669"/>
    <property type="project" value="InterPro"/>
</dbReference>
<dbReference type="eggNOG" id="COG3886">
    <property type="taxonomic scope" value="Bacteria"/>
</dbReference>
<sequence length="909" mass="106265">MNHISKLFTNHIAQELITEFNAEMRSAQEVLLIFPFISKSIINKIERSIKYCQNHNIMIRIITTTFDDLAQFNDFNELERLVTTYNNILIHVEDNFEKRSERIHIKASIFSRPNHQSTVIIGSSNLTYRGMVTGREWNVKLEEPANKDVITKMINEFNHLWENNLINFNDQTARQALLAKIARNQEQQIVGMFGTNETEFETIKKYLYDYQQKIIDHLEYRRGRGKNKHLVIMATGTGKTVIGAFDYLKQCQRHKRRLKILFLAHQREIVEQALKTFRTVLQDNTFGLLMSEGKVPDKQDHLFATIQTMLNNLDQFDPNHFDYLIFDEAHHIAAVSFEKVFNYFQPREILGLTATPEREDGKSIKEYFDDEYAYELRVWSAINQGLLAAFDYYCIDDITTDLQGVDLSSDSQVFQKLNTPARNDLLFNTIEKYLGVYAHPTALIFCVTTEHAKIIANFLQSKNLRAAYLTSEVSDQRTTILHQFKTGRINYLCVVNMFNEGLDVPEIDTIILLRPTNSRTVYLQQLGRGLRKTARKGKLEVYDLISNIDSKYDLTIGIKNLFDPNLTSIKSLTQQAGLPYNCTITLEKKAQELILNNLKKWYHHKNRLQPQIEEYYQKYQDEGLSRLLVDVEMSIYQFYNHINDFYLRLANNYRKYSPGQNDLQRNQNLLKQFLFLDSYEIVNYFYLRLAQKLSPGEINLEYDNLLVTSLLYEVTSHSVFEKLLPNYQKEVDLVQRIIDNNQMIVRELLIILKYKLEHETLLKTAGGANNLLLKQCTFTVKQVLAIIGRTNFLLNRGALRIIAFQAGYLTFDNHYQVILADEDGQGYGKLTGYDDQQQKFYWSVPEKMTINHKIVKDMENKEIKKYLFLQNKINLSYPNLKLKLYRYIGIGSFEQLLDSKYLTGQFAVI</sequence>
<dbReference type="eggNOG" id="COG1061">
    <property type="taxonomic scope" value="Bacteria"/>
</dbReference>
<evidence type="ECO:0000313" key="3">
    <source>
        <dbReference type="EMBL" id="AGM26187.1"/>
    </source>
</evidence>
<evidence type="ECO:0000259" key="1">
    <source>
        <dbReference type="PROSITE" id="PS51192"/>
    </source>
</evidence>
<feature type="domain" description="Helicase ATP-binding" evidence="1">
    <location>
        <begin position="220"/>
        <end position="374"/>
    </location>
</feature>
<dbReference type="OrthoDB" id="9802848at2"/>
<dbReference type="Pfam" id="PF00271">
    <property type="entry name" value="Helicase_C"/>
    <property type="match status" value="1"/>
</dbReference>